<organism evidence="2 3">
    <name type="scientific">Rugosimonospora acidiphila</name>
    <dbReference type="NCBI Taxonomy" id="556531"/>
    <lineage>
        <taxon>Bacteria</taxon>
        <taxon>Bacillati</taxon>
        <taxon>Actinomycetota</taxon>
        <taxon>Actinomycetes</taxon>
        <taxon>Micromonosporales</taxon>
        <taxon>Micromonosporaceae</taxon>
        <taxon>Rugosimonospora</taxon>
    </lineage>
</organism>
<dbReference type="NCBIfam" id="NF038403">
    <property type="entry name" value="perm_prefix_1"/>
    <property type="match status" value="1"/>
</dbReference>
<keyword evidence="1" id="KW-0812">Transmembrane</keyword>
<feature type="transmembrane region" description="Helical" evidence="1">
    <location>
        <begin position="87"/>
        <end position="106"/>
    </location>
</feature>
<comment type="caution">
    <text evidence="2">The sequence shown here is derived from an EMBL/GenBank/DDBJ whole genome shotgun (WGS) entry which is preliminary data.</text>
</comment>
<dbReference type="InterPro" id="IPR047928">
    <property type="entry name" value="Perm_prefix_1"/>
</dbReference>
<accession>A0ABP9RY39</accession>
<reference evidence="3" key="1">
    <citation type="journal article" date="2019" name="Int. J. Syst. Evol. Microbiol.">
        <title>The Global Catalogue of Microorganisms (GCM) 10K type strain sequencing project: providing services to taxonomists for standard genome sequencing and annotation.</title>
        <authorList>
            <consortium name="The Broad Institute Genomics Platform"/>
            <consortium name="The Broad Institute Genome Sequencing Center for Infectious Disease"/>
            <person name="Wu L."/>
            <person name="Ma J."/>
        </authorList>
    </citation>
    <scope>NUCLEOTIDE SEQUENCE [LARGE SCALE GENOMIC DNA]</scope>
    <source>
        <strain evidence="3">JCM 18304</strain>
    </source>
</reference>
<protein>
    <recommendedName>
        <fullName evidence="4">DUF1129 family protein</fullName>
    </recommendedName>
</protein>
<gene>
    <name evidence="2" type="ORF">GCM10023322_38260</name>
</gene>
<keyword evidence="1" id="KW-0472">Membrane</keyword>
<dbReference type="Proteomes" id="UP001501570">
    <property type="component" value="Unassembled WGS sequence"/>
</dbReference>
<keyword evidence="1" id="KW-1133">Transmembrane helix</keyword>
<evidence type="ECO:0000313" key="2">
    <source>
        <dbReference type="EMBL" id="GAA5188195.1"/>
    </source>
</evidence>
<evidence type="ECO:0000256" key="1">
    <source>
        <dbReference type="SAM" id="Phobius"/>
    </source>
</evidence>
<sequence length="233" mass="24765">MPDENDSADLVPGGTVERWLDDVFDGLTGTGAGGRRALVEIEDHLRAAVADEKSRGLDPAAAERAAVTRFGSPTKVARDLRAAHRNLLRPALTGVWALAGAVLLSLGLGRMVTVALTARSPGTVNLVQLGITGLVLFGLGVLMLVTLSLARRHTAMRTARWQPRRRALVAAEVLFALAGVVVLGNPVNTFGVPQFWLYPSWVQTTVGVAVSLAALAITVWLGRLRKRSMPIPA</sequence>
<keyword evidence="3" id="KW-1185">Reference proteome</keyword>
<name>A0ABP9RY39_9ACTN</name>
<feature type="transmembrane region" description="Helical" evidence="1">
    <location>
        <begin position="167"/>
        <end position="188"/>
    </location>
</feature>
<evidence type="ECO:0000313" key="3">
    <source>
        <dbReference type="Proteomes" id="UP001501570"/>
    </source>
</evidence>
<dbReference type="RefSeq" id="WP_345631330.1">
    <property type="nucleotide sequence ID" value="NZ_BAABJQ010000010.1"/>
</dbReference>
<evidence type="ECO:0008006" key="4">
    <source>
        <dbReference type="Google" id="ProtNLM"/>
    </source>
</evidence>
<proteinExistence type="predicted"/>
<feature type="transmembrane region" description="Helical" evidence="1">
    <location>
        <begin position="200"/>
        <end position="221"/>
    </location>
</feature>
<dbReference type="EMBL" id="BAABJQ010000010">
    <property type="protein sequence ID" value="GAA5188195.1"/>
    <property type="molecule type" value="Genomic_DNA"/>
</dbReference>
<feature type="transmembrane region" description="Helical" evidence="1">
    <location>
        <begin position="126"/>
        <end position="147"/>
    </location>
</feature>